<dbReference type="GO" id="GO:0030435">
    <property type="term" value="P:sporulation resulting in formation of a cellular spore"/>
    <property type="evidence" value="ECO:0007669"/>
    <property type="project" value="InterPro"/>
</dbReference>
<feature type="transmembrane region" description="Helical" evidence="1">
    <location>
        <begin position="12"/>
        <end position="31"/>
    </location>
</feature>
<accession>D7CJR3</accession>
<dbReference type="NCBIfam" id="TIGR02669">
    <property type="entry name" value="SpoIID_LytB"/>
    <property type="match status" value="1"/>
</dbReference>
<dbReference type="GO" id="GO:0030288">
    <property type="term" value="C:outer membrane-bounded periplasmic space"/>
    <property type="evidence" value="ECO:0007669"/>
    <property type="project" value="TreeGrafter"/>
</dbReference>
<dbReference type="eggNOG" id="COG2385">
    <property type="taxonomic scope" value="Bacteria"/>
</dbReference>
<dbReference type="STRING" id="643648.Slip_2277"/>
<dbReference type="PANTHER" id="PTHR30032">
    <property type="entry name" value="N-ACETYLMURAMOYL-L-ALANINE AMIDASE-RELATED"/>
    <property type="match status" value="1"/>
</dbReference>
<gene>
    <name evidence="3" type="ordered locus">Slip_2277</name>
</gene>
<dbReference type="KEGG" id="slp:Slip_2277"/>
<name>D7CJR3_SYNLT</name>
<dbReference type="RefSeq" id="WP_013176420.1">
    <property type="nucleotide sequence ID" value="NC_014220.1"/>
</dbReference>
<dbReference type="Proteomes" id="UP000000378">
    <property type="component" value="Chromosome"/>
</dbReference>
<keyword evidence="1" id="KW-0472">Membrane</keyword>
<keyword evidence="1" id="KW-0812">Transmembrane</keyword>
<dbReference type="AlphaFoldDB" id="D7CJR3"/>
<dbReference type="Pfam" id="PF08486">
    <property type="entry name" value="SpoIID"/>
    <property type="match status" value="1"/>
</dbReference>
<dbReference type="NCBIfam" id="TIGR02870">
    <property type="entry name" value="spore_II_D"/>
    <property type="match status" value="1"/>
</dbReference>
<dbReference type="OrthoDB" id="9794671at2"/>
<organism evidence="3 4">
    <name type="scientific">Syntrophothermus lipocalidus (strain DSM 12680 / TGB-C1)</name>
    <dbReference type="NCBI Taxonomy" id="643648"/>
    <lineage>
        <taxon>Bacteria</taxon>
        <taxon>Bacillati</taxon>
        <taxon>Bacillota</taxon>
        <taxon>Clostridia</taxon>
        <taxon>Eubacteriales</taxon>
        <taxon>Syntrophomonadaceae</taxon>
        <taxon>Syntrophothermus</taxon>
    </lineage>
</organism>
<keyword evidence="1" id="KW-1133">Transmembrane helix</keyword>
<dbReference type="InterPro" id="IPR014225">
    <property type="entry name" value="Spore_II_D_firmicutes"/>
</dbReference>
<feature type="domain" description="Sporulation stage II protein D amidase enhancer LytB N-terminal" evidence="2">
    <location>
        <begin position="49"/>
        <end position="146"/>
    </location>
</feature>
<evidence type="ECO:0000256" key="1">
    <source>
        <dbReference type="SAM" id="Phobius"/>
    </source>
</evidence>
<keyword evidence="4" id="KW-1185">Reference proteome</keyword>
<dbReference type="PANTHER" id="PTHR30032:SF4">
    <property type="entry name" value="AMIDASE ENHANCER"/>
    <property type="match status" value="1"/>
</dbReference>
<proteinExistence type="predicted"/>
<evidence type="ECO:0000313" key="3">
    <source>
        <dbReference type="EMBL" id="ADI03018.1"/>
    </source>
</evidence>
<sequence>MSIWWVKRKRLSKAALTALMIIIACTAVFILRKNSEIPGSGPEIKVYFHRSKQVKAIPLEKYVIGVVLAEMPASFEIEALKAQAVCARSYALVQAYSPSDHPGRAHVCDDPNHCQAYVDPEKVSNAWRVIRIERAVKATRGQVLTYRGELAVPYYHSCCGGRTASASEIWNRSVPYLTSVTCPCPDISPHRLKQFTFDVKQIADQLKIRTSSRLLKIEVAERSASGRASKIRIGSYLVTGAAFRRALNLPSTFLTITQQGSKVTVRCRGYGHGVGLCQYGANRLAQEGYSYQSILFHYYHGTELCRLAY</sequence>
<reference evidence="4" key="1">
    <citation type="journal article" date="2010" name="Stand. Genomic Sci.">
        <title>Complete genome sequence of Syntrophothermus lipocalidus type strain (TGB-C1T).</title>
        <authorList>
            <consortium name="US DOE Joint Genome Institute (JGI-PGF)"/>
            <person name="Djao O."/>
            <person name="Zhang X."/>
            <person name="Lucas S."/>
            <person name="Lapidus A."/>
            <person name="Glavina Del Rio T."/>
            <person name="Nolan M."/>
            <person name="Tice H."/>
            <person name="Cheng J."/>
            <person name="Han C."/>
            <person name="Tapia R."/>
            <person name="Goodwin L."/>
            <person name="Pitluck S."/>
            <person name="Liolios K."/>
            <person name="Ivanova N."/>
            <person name="Mavromatis K."/>
            <person name="Mikhailova N."/>
            <person name="Ovchinnikova G."/>
            <person name="Pati A."/>
            <person name="Brambilla E."/>
            <person name="Chen A."/>
            <person name="Palaniappan K."/>
            <person name="Land M."/>
            <person name="Hauser L."/>
            <person name="Chang Y."/>
            <person name="Jeffries C."/>
            <person name="Rohde M."/>
            <person name="Sikorski J."/>
            <person name="Spring S."/>
            <person name="Goker M."/>
            <person name="Detter J."/>
            <person name="Woyke T."/>
            <person name="Bristow J."/>
            <person name="Eisen J."/>
            <person name="Markowitz V."/>
            <person name="Hugenholtz P."/>
            <person name="Kyrpides N."/>
            <person name="Klenk H."/>
        </authorList>
    </citation>
    <scope>NUCLEOTIDE SEQUENCE [LARGE SCALE GENOMIC DNA]</scope>
    <source>
        <strain evidence="4">DSM 12680 / TGB-C1</strain>
    </source>
</reference>
<protein>
    <submittedName>
        <fullName evidence="3">SpoIID/LytB domain protein</fullName>
    </submittedName>
</protein>
<dbReference type="HOGENOM" id="CLU_021203_1_1_9"/>
<evidence type="ECO:0000313" key="4">
    <source>
        <dbReference type="Proteomes" id="UP000000378"/>
    </source>
</evidence>
<evidence type="ECO:0000259" key="2">
    <source>
        <dbReference type="Pfam" id="PF08486"/>
    </source>
</evidence>
<dbReference type="PROSITE" id="PS51257">
    <property type="entry name" value="PROKAR_LIPOPROTEIN"/>
    <property type="match status" value="1"/>
</dbReference>
<reference evidence="3 4" key="2">
    <citation type="journal article" date="2010" name="Stand. Genomic Sci.">
        <title>Complete genome sequence of Syntrophothermus lipocalidus type strain (TGB-C1).</title>
        <authorList>
            <person name="Djao O.D."/>
            <person name="Zhang X."/>
            <person name="Lucas S."/>
            <person name="Lapidus A."/>
            <person name="Del Rio T.G."/>
            <person name="Nolan M."/>
            <person name="Tice H."/>
            <person name="Cheng J.F."/>
            <person name="Han C."/>
            <person name="Tapia R."/>
            <person name="Goodwin L."/>
            <person name="Pitluck S."/>
            <person name="Liolios K."/>
            <person name="Ivanova N."/>
            <person name="Mavromatis K."/>
            <person name="Mikhailova N."/>
            <person name="Ovchinnikova G."/>
            <person name="Pati A."/>
            <person name="Brambilla E."/>
            <person name="Chen A."/>
            <person name="Palaniappan K."/>
            <person name="Land M."/>
            <person name="Hauser L."/>
            <person name="Chang Y.J."/>
            <person name="Jeffries C.D."/>
            <person name="Rohde M."/>
            <person name="Sikorski J."/>
            <person name="Spring S."/>
            <person name="Goker M."/>
            <person name="Detter J.C."/>
            <person name="Woyke T."/>
            <person name="Bristow J."/>
            <person name="Eisen J.A."/>
            <person name="Markowitz V."/>
            <person name="Hugenholtz P."/>
            <person name="Kyrpides N.C."/>
            <person name="Klenk H.P."/>
        </authorList>
    </citation>
    <scope>NUCLEOTIDE SEQUENCE [LARGE SCALE GENOMIC DNA]</scope>
    <source>
        <strain evidence="4">DSM 12680 / TGB-C1</strain>
    </source>
</reference>
<dbReference type="InterPro" id="IPR013486">
    <property type="entry name" value="SpoIID/LytB"/>
</dbReference>
<dbReference type="InterPro" id="IPR013693">
    <property type="entry name" value="SpoIID/LytB_N"/>
</dbReference>
<dbReference type="EMBL" id="CP002048">
    <property type="protein sequence ID" value="ADI03018.1"/>
    <property type="molecule type" value="Genomic_DNA"/>
</dbReference>
<dbReference type="InterPro" id="IPR051922">
    <property type="entry name" value="Bact_Sporulation_Assoc"/>
</dbReference>